<dbReference type="EMBL" id="CP001649">
    <property type="protein sequence ID" value="ACS80145.1"/>
    <property type="molecule type" value="Genomic_DNA"/>
</dbReference>
<evidence type="ECO:0000313" key="13">
    <source>
        <dbReference type="EMBL" id="ACS80145.1"/>
    </source>
</evidence>
<dbReference type="RefSeq" id="WP_015851961.1">
    <property type="nucleotide sequence ID" value="NC_012881.1"/>
</dbReference>
<sequence length="220" mass="24600">MLRRTRGTGDFVAACLGSVMIAGLVYVGVVLLNTAEKPSVNQVIDGAIRIAQAQKEEPVEPLERKKLDDPKPPKQMHKTFSTKTNRPKNVKPTMDINTPNFKADMHPGLKGGISIPRMELGGVGFEIDEVDEIPQIIRNYPPEYPYGAKRKRIEGEVVVRMLVTSKGTPENLSVYSANPSGVFEQAALKAARRWRFKPGKYHGEEVDTWVLLPFKFELTR</sequence>
<keyword evidence="6 11" id="KW-0812">Transmembrane</keyword>
<dbReference type="STRING" id="526222.Desal_2085"/>
<evidence type="ECO:0000256" key="7">
    <source>
        <dbReference type="ARBA" id="ARBA00022927"/>
    </source>
</evidence>
<dbReference type="GO" id="GO:0030288">
    <property type="term" value="C:outer membrane-bounded periplasmic space"/>
    <property type="evidence" value="ECO:0007669"/>
    <property type="project" value="InterPro"/>
</dbReference>
<dbReference type="GO" id="GO:0031992">
    <property type="term" value="F:energy transducer activity"/>
    <property type="evidence" value="ECO:0007669"/>
    <property type="project" value="InterPro"/>
</dbReference>
<dbReference type="SUPFAM" id="SSF74653">
    <property type="entry name" value="TolA/TonB C-terminal domain"/>
    <property type="match status" value="1"/>
</dbReference>
<dbReference type="InterPro" id="IPR051045">
    <property type="entry name" value="TonB-dependent_transducer"/>
</dbReference>
<evidence type="ECO:0000256" key="5">
    <source>
        <dbReference type="ARBA" id="ARBA00022519"/>
    </source>
</evidence>
<keyword evidence="9 11" id="KW-0472">Membrane</keyword>
<protein>
    <submittedName>
        <fullName evidence="13">TonB family protein</fullName>
    </submittedName>
</protein>
<dbReference type="NCBIfam" id="TIGR01352">
    <property type="entry name" value="tonB_Cterm"/>
    <property type="match status" value="1"/>
</dbReference>
<keyword evidence="4" id="KW-1003">Cell membrane</keyword>
<dbReference type="GO" id="GO:0005886">
    <property type="term" value="C:plasma membrane"/>
    <property type="evidence" value="ECO:0007669"/>
    <property type="project" value="UniProtKB-SubCell"/>
</dbReference>
<evidence type="ECO:0000256" key="6">
    <source>
        <dbReference type="ARBA" id="ARBA00022692"/>
    </source>
</evidence>
<dbReference type="OrthoDB" id="9810145at2"/>
<keyword evidence="14" id="KW-1185">Reference proteome</keyword>
<accession>C6BVU2</accession>
<dbReference type="KEGG" id="dsa:Desal_2085"/>
<keyword evidence="3" id="KW-0813">Transport</keyword>
<evidence type="ECO:0000256" key="11">
    <source>
        <dbReference type="SAM" id="Phobius"/>
    </source>
</evidence>
<feature type="compositionally biased region" description="Basic and acidic residues" evidence="10">
    <location>
        <begin position="54"/>
        <end position="72"/>
    </location>
</feature>
<dbReference type="InterPro" id="IPR003538">
    <property type="entry name" value="TonB"/>
</dbReference>
<dbReference type="GO" id="GO:0055085">
    <property type="term" value="P:transmembrane transport"/>
    <property type="evidence" value="ECO:0007669"/>
    <property type="project" value="InterPro"/>
</dbReference>
<dbReference type="Pfam" id="PF03544">
    <property type="entry name" value="TonB_C"/>
    <property type="match status" value="1"/>
</dbReference>
<feature type="domain" description="TonB C-terminal" evidence="12">
    <location>
        <begin position="129"/>
        <end position="220"/>
    </location>
</feature>
<dbReference type="PANTHER" id="PTHR33446">
    <property type="entry name" value="PROTEIN TONB-RELATED"/>
    <property type="match status" value="1"/>
</dbReference>
<dbReference type="AlphaFoldDB" id="C6BVU2"/>
<feature type="region of interest" description="Disordered" evidence="10">
    <location>
        <begin position="54"/>
        <end position="101"/>
    </location>
</feature>
<proteinExistence type="inferred from homology"/>
<keyword evidence="7" id="KW-0653">Protein transport</keyword>
<keyword evidence="8 11" id="KW-1133">Transmembrane helix</keyword>
<comment type="subcellular location">
    <subcellularLocation>
        <location evidence="1">Cell inner membrane</location>
        <topology evidence="1">Single-pass membrane protein</topology>
        <orientation evidence="1">Periplasmic side</orientation>
    </subcellularLocation>
</comment>
<dbReference type="GO" id="GO:0015891">
    <property type="term" value="P:siderophore transport"/>
    <property type="evidence" value="ECO:0007669"/>
    <property type="project" value="InterPro"/>
</dbReference>
<evidence type="ECO:0000256" key="1">
    <source>
        <dbReference type="ARBA" id="ARBA00004383"/>
    </source>
</evidence>
<dbReference type="InterPro" id="IPR037682">
    <property type="entry name" value="TonB_C"/>
</dbReference>
<keyword evidence="5" id="KW-0997">Cell inner membrane</keyword>
<dbReference type="eggNOG" id="COG0810">
    <property type="taxonomic scope" value="Bacteria"/>
</dbReference>
<evidence type="ECO:0000256" key="4">
    <source>
        <dbReference type="ARBA" id="ARBA00022475"/>
    </source>
</evidence>
<evidence type="ECO:0000256" key="2">
    <source>
        <dbReference type="ARBA" id="ARBA00006555"/>
    </source>
</evidence>
<evidence type="ECO:0000256" key="8">
    <source>
        <dbReference type="ARBA" id="ARBA00022989"/>
    </source>
</evidence>
<dbReference type="HOGENOM" id="CLU_108529_2_0_7"/>
<dbReference type="GO" id="GO:0015031">
    <property type="term" value="P:protein transport"/>
    <property type="evidence" value="ECO:0007669"/>
    <property type="project" value="UniProtKB-KW"/>
</dbReference>
<reference evidence="13 14" key="1">
    <citation type="submission" date="2009-06" db="EMBL/GenBank/DDBJ databases">
        <title>Complete sequence of Desulfovibrio salexigens DSM 2638.</title>
        <authorList>
            <consortium name="US DOE Joint Genome Institute"/>
            <person name="Lucas S."/>
            <person name="Copeland A."/>
            <person name="Lapidus A."/>
            <person name="Glavina del Rio T."/>
            <person name="Tice H."/>
            <person name="Bruce D."/>
            <person name="Goodwin L."/>
            <person name="Pitluck S."/>
            <person name="Munk A.C."/>
            <person name="Brettin T."/>
            <person name="Detter J.C."/>
            <person name="Han C."/>
            <person name="Tapia R."/>
            <person name="Larimer F."/>
            <person name="Land M."/>
            <person name="Hauser L."/>
            <person name="Kyrpides N."/>
            <person name="Anderson I."/>
            <person name="Wall J.D."/>
            <person name="Arkin A.P."/>
            <person name="Dehal P."/>
            <person name="Chivian D."/>
            <person name="Giles B."/>
            <person name="Hazen T.C."/>
        </authorList>
    </citation>
    <scope>NUCLEOTIDE SEQUENCE [LARGE SCALE GENOMIC DNA]</scope>
    <source>
        <strain evidence="14">ATCC 14822 / DSM 2638 / NCIMB 8403 / VKM B-1763</strain>
    </source>
</reference>
<dbReference type="InterPro" id="IPR006260">
    <property type="entry name" value="TonB/TolA_C"/>
</dbReference>
<evidence type="ECO:0000256" key="9">
    <source>
        <dbReference type="ARBA" id="ARBA00023136"/>
    </source>
</evidence>
<dbReference type="Gene3D" id="3.30.1150.10">
    <property type="match status" value="1"/>
</dbReference>
<gene>
    <name evidence="13" type="ordered locus">Desal_2085</name>
</gene>
<dbReference type="Proteomes" id="UP000002601">
    <property type="component" value="Chromosome"/>
</dbReference>
<evidence type="ECO:0000256" key="10">
    <source>
        <dbReference type="SAM" id="MobiDB-lite"/>
    </source>
</evidence>
<feature type="transmembrane region" description="Helical" evidence="11">
    <location>
        <begin position="12"/>
        <end position="32"/>
    </location>
</feature>
<organism evidence="13 14">
    <name type="scientific">Maridesulfovibrio salexigens (strain ATCC 14822 / DSM 2638 / NCIMB 8403 / VKM B-1763)</name>
    <name type="common">Desulfovibrio salexigens</name>
    <dbReference type="NCBI Taxonomy" id="526222"/>
    <lineage>
        <taxon>Bacteria</taxon>
        <taxon>Pseudomonadati</taxon>
        <taxon>Thermodesulfobacteriota</taxon>
        <taxon>Desulfovibrionia</taxon>
        <taxon>Desulfovibrionales</taxon>
        <taxon>Desulfovibrionaceae</taxon>
        <taxon>Maridesulfovibrio</taxon>
    </lineage>
</organism>
<name>C6BVU2_MARSD</name>
<evidence type="ECO:0000259" key="12">
    <source>
        <dbReference type="PROSITE" id="PS52015"/>
    </source>
</evidence>
<comment type="similarity">
    <text evidence="2">Belongs to the TonB family.</text>
</comment>
<dbReference type="PROSITE" id="PS52015">
    <property type="entry name" value="TONB_CTD"/>
    <property type="match status" value="1"/>
</dbReference>
<evidence type="ECO:0000256" key="3">
    <source>
        <dbReference type="ARBA" id="ARBA00022448"/>
    </source>
</evidence>
<evidence type="ECO:0000313" key="14">
    <source>
        <dbReference type="Proteomes" id="UP000002601"/>
    </source>
</evidence>
<dbReference type="PRINTS" id="PR01374">
    <property type="entry name" value="TONBPROTEIN"/>
</dbReference>